<dbReference type="PANTHER" id="PTHR33930">
    <property type="entry name" value="ALKYL HYDROPEROXIDE REDUCTASE AHPD"/>
    <property type="match status" value="1"/>
</dbReference>
<organism evidence="2 3">
    <name type="scientific">Pseudonocardia asaccharolytica DSM 44247 = NBRC 16224</name>
    <dbReference type="NCBI Taxonomy" id="1123024"/>
    <lineage>
        <taxon>Bacteria</taxon>
        <taxon>Bacillati</taxon>
        <taxon>Actinomycetota</taxon>
        <taxon>Actinomycetes</taxon>
        <taxon>Pseudonocardiales</taxon>
        <taxon>Pseudonocardiaceae</taxon>
        <taxon>Pseudonocardia</taxon>
    </lineage>
</organism>
<evidence type="ECO:0000313" key="2">
    <source>
        <dbReference type="EMBL" id="GEL17076.1"/>
    </source>
</evidence>
<dbReference type="NCBIfam" id="TIGR00778">
    <property type="entry name" value="ahpD_dom"/>
    <property type="match status" value="1"/>
</dbReference>
<dbReference type="OrthoDB" id="1683318at2"/>
<gene>
    <name evidence="2" type="ORF">PA7_09130</name>
</gene>
<name>A0A511CWY6_9PSEU</name>
<comment type="caution">
    <text evidence="2">The sequence shown here is derived from an EMBL/GenBank/DDBJ whole genome shotgun (WGS) entry which is preliminary data.</text>
</comment>
<dbReference type="GO" id="GO:0051920">
    <property type="term" value="F:peroxiredoxin activity"/>
    <property type="evidence" value="ECO:0007669"/>
    <property type="project" value="InterPro"/>
</dbReference>
<dbReference type="Pfam" id="PF02627">
    <property type="entry name" value="CMD"/>
    <property type="match status" value="1"/>
</dbReference>
<dbReference type="InterPro" id="IPR003779">
    <property type="entry name" value="CMD-like"/>
</dbReference>
<dbReference type="SUPFAM" id="SSF69118">
    <property type="entry name" value="AhpD-like"/>
    <property type="match status" value="1"/>
</dbReference>
<sequence>MGYGKAVQDELRGPARELRRMIPKVYAGFGNLAEAALSPGELDAKTKELIALALSVGLECDGCIAAHARGAARHGATPEEVAEAIGVVILMHGGPGTVYGPRAFAAFQEFHDDGKAGDRTAG</sequence>
<dbReference type="STRING" id="1123024.GCA_000423625_01246"/>
<dbReference type="Gene3D" id="1.20.1290.10">
    <property type="entry name" value="AhpD-like"/>
    <property type="match status" value="1"/>
</dbReference>
<dbReference type="RefSeq" id="WP_028929314.1">
    <property type="nucleotide sequence ID" value="NZ_AUII01000004.1"/>
</dbReference>
<dbReference type="AlphaFoldDB" id="A0A511CWY6"/>
<dbReference type="EMBL" id="BJVI01000006">
    <property type="protein sequence ID" value="GEL17076.1"/>
    <property type="molecule type" value="Genomic_DNA"/>
</dbReference>
<dbReference type="InterPro" id="IPR004675">
    <property type="entry name" value="AhpD_core"/>
</dbReference>
<dbReference type="PANTHER" id="PTHR33930:SF2">
    <property type="entry name" value="BLR3452 PROTEIN"/>
    <property type="match status" value="1"/>
</dbReference>
<accession>A0A511CWY6</accession>
<evidence type="ECO:0000313" key="3">
    <source>
        <dbReference type="Proteomes" id="UP000321328"/>
    </source>
</evidence>
<proteinExistence type="predicted"/>
<keyword evidence="3" id="KW-1185">Reference proteome</keyword>
<feature type="domain" description="Carboxymuconolactone decarboxylase-like" evidence="1">
    <location>
        <begin position="23"/>
        <end position="99"/>
    </location>
</feature>
<reference evidence="2 3" key="1">
    <citation type="submission" date="2019-07" db="EMBL/GenBank/DDBJ databases">
        <title>Whole genome shotgun sequence of Pseudonocardia asaccharolytica NBRC 16224.</title>
        <authorList>
            <person name="Hosoyama A."/>
            <person name="Uohara A."/>
            <person name="Ohji S."/>
            <person name="Ichikawa N."/>
        </authorList>
    </citation>
    <scope>NUCLEOTIDE SEQUENCE [LARGE SCALE GENOMIC DNA]</scope>
    <source>
        <strain evidence="2 3">NBRC 16224</strain>
    </source>
</reference>
<dbReference type="Proteomes" id="UP000321328">
    <property type="component" value="Unassembled WGS sequence"/>
</dbReference>
<protein>
    <submittedName>
        <fullName evidence="2">Alkyl hydroperoxide reductase AhpD</fullName>
    </submittedName>
</protein>
<dbReference type="InterPro" id="IPR029032">
    <property type="entry name" value="AhpD-like"/>
</dbReference>
<evidence type="ECO:0000259" key="1">
    <source>
        <dbReference type="Pfam" id="PF02627"/>
    </source>
</evidence>